<keyword evidence="7" id="KW-1185">Reference proteome</keyword>
<accession>A0A166VLP8</accession>
<dbReference type="PANTHER" id="PTHR31001:SF56">
    <property type="entry name" value="ZN(2)-C6 FUNGAL-TYPE DOMAIN-CONTAINING PROTEIN"/>
    <property type="match status" value="1"/>
</dbReference>
<dbReference type="InterPro" id="IPR050613">
    <property type="entry name" value="Sec_Metabolite_Reg"/>
</dbReference>
<feature type="region of interest" description="Disordered" evidence="4">
    <location>
        <begin position="834"/>
        <end position="856"/>
    </location>
</feature>
<evidence type="ECO:0000256" key="2">
    <source>
        <dbReference type="ARBA" id="ARBA00022723"/>
    </source>
</evidence>
<feature type="compositionally biased region" description="Low complexity" evidence="4">
    <location>
        <begin position="837"/>
        <end position="853"/>
    </location>
</feature>
<dbReference type="GO" id="GO:0003677">
    <property type="term" value="F:DNA binding"/>
    <property type="evidence" value="ECO:0007669"/>
    <property type="project" value="InterPro"/>
</dbReference>
<dbReference type="InterPro" id="IPR007219">
    <property type="entry name" value="XnlR_reg_dom"/>
</dbReference>
<dbReference type="GO" id="GO:0000981">
    <property type="term" value="F:DNA-binding transcription factor activity, RNA polymerase II-specific"/>
    <property type="evidence" value="ECO:0007669"/>
    <property type="project" value="InterPro"/>
</dbReference>
<dbReference type="EMBL" id="KV417484">
    <property type="protein sequence ID" value="KZP32859.1"/>
    <property type="molecule type" value="Genomic_DNA"/>
</dbReference>
<dbReference type="InterPro" id="IPR036864">
    <property type="entry name" value="Zn2-C6_fun-type_DNA-bd_sf"/>
</dbReference>
<dbReference type="Pfam" id="PF00172">
    <property type="entry name" value="Zn_clus"/>
    <property type="match status" value="1"/>
</dbReference>
<dbReference type="PROSITE" id="PS00463">
    <property type="entry name" value="ZN2_CY6_FUNGAL_1"/>
    <property type="match status" value="1"/>
</dbReference>
<dbReference type="STRING" id="436010.A0A166VLP8"/>
<dbReference type="PANTHER" id="PTHR31001">
    <property type="entry name" value="UNCHARACTERIZED TRANSCRIPTIONAL REGULATORY PROTEIN"/>
    <property type="match status" value="1"/>
</dbReference>
<dbReference type="GO" id="GO:0008270">
    <property type="term" value="F:zinc ion binding"/>
    <property type="evidence" value="ECO:0007669"/>
    <property type="project" value="InterPro"/>
</dbReference>
<feature type="compositionally biased region" description="Low complexity" evidence="4">
    <location>
        <begin position="696"/>
        <end position="714"/>
    </location>
</feature>
<evidence type="ECO:0000313" key="6">
    <source>
        <dbReference type="EMBL" id="KZP32859.1"/>
    </source>
</evidence>
<proteinExistence type="predicted"/>
<name>A0A166VLP8_9AGAM</name>
<dbReference type="Pfam" id="PF04082">
    <property type="entry name" value="Fungal_trans"/>
    <property type="match status" value="1"/>
</dbReference>
<keyword evidence="2" id="KW-0479">Metal-binding</keyword>
<dbReference type="AlphaFoldDB" id="A0A166VLP8"/>
<sequence length="889" mass="99528">MPADTRNPAASRRTFRKLSTEEEIEIRRARGEISCAECRRLKLKCDKKLPCGSCVRRGCPSVCPNGSLTTGQGTRFVLADTEQLHRKISEMGQRIRQLEDALTIFQSGVSTETHPLLRDELLPIKFGPEVRQTDEPESAMKDTLTESMDALGTLTIGDNGESKYYGRSAGSETLLLAGAELEMEYLEKETRTITTPSLLNRLAKMFPVGSGCAPESEIAENAMDMLFESLPPRPRAWSLCETYMEQASWLFRPLRREEIIDDLLTPIYNAKEEREDPNCSVRTQTSPHKFAVLYLIFAQGALVDLTLPPYNEEAENYHHYARAALTLRSIFDSPMIETVQAIVLLAYYHSNAGKRYTQDSVWTLISLGAKLAQSLGLHRDPARWNMNAKTVERRRSIFWEIYSSDLFHSMALGRPPAIRLSYIDCLIPQDSTDQEAQFWSWKHQFTRDVIGSVIELTLAAAPPSYETILELDRKVREKTLPPSLNVFSTRNDEYVSPSVYMRGCLLSQFRSITMLYIHRSFFAQALLDYPANPLRSPYAPSFLAAYRCASVIIKSSINHYERYPELCARWWQLWTHLFSAAIIVGSIVTRAPSSNMASTAFIELGLAVNLFQKGAQNSRRARSGMTILTKLKEKAFLVFAQFRSGTVSTTHTPQIFTSQDDGTDELAIFGGQTRVLVSKLLSQKPPNWDMKAARVTPTVTSPSSDSTPLSPASTFDSPILSSSDAARQFSNAPEQQDVRMQEVHPRLMQYMSMFPAPDISPEFNAYPDLNMPPQSLDQSILNGVSAFPQFTSSAQIPNFPEYQVPMSTSMQQNQPQAGASGFSYETQPFDAYQQPYAGATTSPSASTPETTGSNDLMELGMMMNGDSGIDEQWMAFMRESGIINSSVNT</sequence>
<dbReference type="GO" id="GO:0006351">
    <property type="term" value="P:DNA-templated transcription"/>
    <property type="evidence" value="ECO:0007669"/>
    <property type="project" value="InterPro"/>
</dbReference>
<keyword evidence="3" id="KW-0539">Nucleus</keyword>
<dbReference type="SUPFAM" id="SSF57701">
    <property type="entry name" value="Zn2/Cys6 DNA-binding domain"/>
    <property type="match status" value="1"/>
</dbReference>
<gene>
    <name evidence="6" type="ORF">FIBSPDRAFT_774027</name>
</gene>
<organism evidence="6 7">
    <name type="scientific">Athelia psychrophila</name>
    <dbReference type="NCBI Taxonomy" id="1759441"/>
    <lineage>
        <taxon>Eukaryota</taxon>
        <taxon>Fungi</taxon>
        <taxon>Dikarya</taxon>
        <taxon>Basidiomycota</taxon>
        <taxon>Agaricomycotina</taxon>
        <taxon>Agaricomycetes</taxon>
        <taxon>Agaricomycetidae</taxon>
        <taxon>Atheliales</taxon>
        <taxon>Atheliaceae</taxon>
        <taxon>Athelia</taxon>
    </lineage>
</organism>
<dbReference type="SMART" id="SM00066">
    <property type="entry name" value="GAL4"/>
    <property type="match status" value="1"/>
</dbReference>
<dbReference type="OrthoDB" id="424974at2759"/>
<dbReference type="CDD" id="cd00067">
    <property type="entry name" value="GAL4"/>
    <property type="match status" value="1"/>
</dbReference>
<dbReference type="CDD" id="cd12148">
    <property type="entry name" value="fungal_TF_MHR"/>
    <property type="match status" value="1"/>
</dbReference>
<dbReference type="PROSITE" id="PS50048">
    <property type="entry name" value="ZN2_CY6_FUNGAL_2"/>
    <property type="match status" value="1"/>
</dbReference>
<dbReference type="InterPro" id="IPR001138">
    <property type="entry name" value="Zn2Cys6_DnaBD"/>
</dbReference>
<feature type="domain" description="Zn(2)-C6 fungal-type" evidence="5">
    <location>
        <begin position="34"/>
        <end position="63"/>
    </location>
</feature>
<feature type="region of interest" description="Disordered" evidence="4">
    <location>
        <begin position="696"/>
        <end position="717"/>
    </location>
</feature>
<evidence type="ECO:0000313" key="7">
    <source>
        <dbReference type="Proteomes" id="UP000076532"/>
    </source>
</evidence>
<reference evidence="6 7" key="1">
    <citation type="journal article" date="2016" name="Mol. Biol. Evol.">
        <title>Comparative Genomics of Early-Diverging Mushroom-Forming Fungi Provides Insights into the Origins of Lignocellulose Decay Capabilities.</title>
        <authorList>
            <person name="Nagy L.G."/>
            <person name="Riley R."/>
            <person name="Tritt A."/>
            <person name="Adam C."/>
            <person name="Daum C."/>
            <person name="Floudas D."/>
            <person name="Sun H."/>
            <person name="Yadav J.S."/>
            <person name="Pangilinan J."/>
            <person name="Larsson K.H."/>
            <person name="Matsuura K."/>
            <person name="Barry K."/>
            <person name="Labutti K."/>
            <person name="Kuo R."/>
            <person name="Ohm R.A."/>
            <person name="Bhattacharya S.S."/>
            <person name="Shirouzu T."/>
            <person name="Yoshinaga Y."/>
            <person name="Martin F.M."/>
            <person name="Grigoriev I.V."/>
            <person name="Hibbett D.S."/>
        </authorList>
    </citation>
    <scope>NUCLEOTIDE SEQUENCE [LARGE SCALE GENOMIC DNA]</scope>
    <source>
        <strain evidence="6 7">CBS 109695</strain>
    </source>
</reference>
<dbReference type="Gene3D" id="4.10.240.10">
    <property type="entry name" value="Zn(2)-C6 fungal-type DNA-binding domain"/>
    <property type="match status" value="1"/>
</dbReference>
<dbReference type="SMART" id="SM00906">
    <property type="entry name" value="Fungal_trans"/>
    <property type="match status" value="1"/>
</dbReference>
<evidence type="ECO:0000259" key="5">
    <source>
        <dbReference type="PROSITE" id="PS50048"/>
    </source>
</evidence>
<evidence type="ECO:0000256" key="3">
    <source>
        <dbReference type="ARBA" id="ARBA00023242"/>
    </source>
</evidence>
<evidence type="ECO:0000256" key="4">
    <source>
        <dbReference type="SAM" id="MobiDB-lite"/>
    </source>
</evidence>
<comment type="subcellular location">
    <subcellularLocation>
        <location evidence="1">Nucleus</location>
    </subcellularLocation>
</comment>
<protein>
    <recommendedName>
        <fullName evidence="5">Zn(2)-C6 fungal-type domain-containing protein</fullName>
    </recommendedName>
</protein>
<dbReference type="GO" id="GO:0005634">
    <property type="term" value="C:nucleus"/>
    <property type="evidence" value="ECO:0007669"/>
    <property type="project" value="UniProtKB-SubCell"/>
</dbReference>
<dbReference type="Proteomes" id="UP000076532">
    <property type="component" value="Unassembled WGS sequence"/>
</dbReference>
<evidence type="ECO:0000256" key="1">
    <source>
        <dbReference type="ARBA" id="ARBA00004123"/>
    </source>
</evidence>